<dbReference type="PANTHER" id="PTHR43366:SF1">
    <property type="entry name" value="PYRUVATE SYNTHASE SUBUNIT PORC"/>
    <property type="match status" value="1"/>
</dbReference>
<feature type="domain" description="Pyruvate/ketoisovalerate oxidoreductase catalytic" evidence="2">
    <location>
        <begin position="10"/>
        <end position="181"/>
    </location>
</feature>
<dbReference type="Gene3D" id="3.40.920.10">
    <property type="entry name" value="Pyruvate-ferredoxin oxidoreductase, PFOR, domain III"/>
    <property type="match status" value="1"/>
</dbReference>
<comment type="caution">
    <text evidence="3">The sequence shown here is derived from an EMBL/GenBank/DDBJ whole genome shotgun (WGS) entry which is preliminary data.</text>
</comment>
<protein>
    <submittedName>
        <fullName evidence="3">Pyruvate synthase</fullName>
    </submittedName>
</protein>
<evidence type="ECO:0000313" key="3">
    <source>
        <dbReference type="EMBL" id="OFW32824.1"/>
    </source>
</evidence>
<keyword evidence="3" id="KW-0670">Pyruvate</keyword>
<dbReference type="InterPro" id="IPR002869">
    <property type="entry name" value="Pyrv_flavodox_OxRed_cen"/>
</dbReference>
<accession>A0A1F2UII3</accession>
<dbReference type="InterPro" id="IPR011894">
    <property type="entry name" value="PorC_KorC"/>
</dbReference>
<dbReference type="PANTHER" id="PTHR43366">
    <property type="entry name" value="PYRUVATE SYNTHASE SUBUNIT PORC"/>
    <property type="match status" value="1"/>
</dbReference>
<dbReference type="Proteomes" id="UP000178086">
    <property type="component" value="Unassembled WGS sequence"/>
</dbReference>
<reference evidence="3 4" key="1">
    <citation type="journal article" date="2016" name="Nat. Commun.">
        <title>Thousands of microbial genomes shed light on interconnected biogeochemical processes in an aquifer system.</title>
        <authorList>
            <person name="Anantharaman K."/>
            <person name="Brown C.T."/>
            <person name="Hug L.A."/>
            <person name="Sharon I."/>
            <person name="Castelle C.J."/>
            <person name="Probst A.J."/>
            <person name="Thomas B.C."/>
            <person name="Singh A."/>
            <person name="Wilkins M.J."/>
            <person name="Karaoz U."/>
            <person name="Brodie E.L."/>
            <person name="Williams K.H."/>
            <person name="Hubbard S.S."/>
            <person name="Banfield J.F."/>
        </authorList>
    </citation>
    <scope>NUCLEOTIDE SEQUENCE [LARGE SCALE GENOMIC DNA]</scope>
</reference>
<keyword evidence="1" id="KW-0560">Oxidoreductase</keyword>
<evidence type="ECO:0000259" key="2">
    <source>
        <dbReference type="Pfam" id="PF01558"/>
    </source>
</evidence>
<dbReference type="NCBIfam" id="TIGR02175">
    <property type="entry name" value="PorC_KorC"/>
    <property type="match status" value="1"/>
</dbReference>
<sequence length="187" mass="20183">MVEIRWHGRGGQGVVTAAKVLAAAALAQNKHIQAFPEYGPERRGAPVQAFTRIDDDPIKLFSHVTSPHIVVVLDRTLVGKIPFTKGLVGDGTVIVNCRHSAQHLRDEIGLSHGKVFAVDATTIANETMGRPITNTPMLGALIKATAILSIDAIEEELRTLFGPKLSPKALQANIDALRRAHEEVHGE</sequence>
<dbReference type="SUPFAM" id="SSF53323">
    <property type="entry name" value="Pyruvate-ferredoxin oxidoreductase, PFOR, domain III"/>
    <property type="match status" value="1"/>
</dbReference>
<dbReference type="InterPro" id="IPR051626">
    <property type="entry name" value="Oxidoreductase_gamma_subunit"/>
</dbReference>
<dbReference type="EMBL" id="MELI01000084">
    <property type="protein sequence ID" value="OFW32824.1"/>
    <property type="molecule type" value="Genomic_DNA"/>
</dbReference>
<dbReference type="InterPro" id="IPR019752">
    <property type="entry name" value="Pyrv/ketoisovalerate_OxRed_cat"/>
</dbReference>
<evidence type="ECO:0000256" key="1">
    <source>
        <dbReference type="ARBA" id="ARBA00023002"/>
    </source>
</evidence>
<gene>
    <name evidence="3" type="ORF">A2074_05375</name>
</gene>
<organism evidence="3 4">
    <name type="scientific">Candidatus Aquicultor primus</name>
    <dbReference type="NCBI Taxonomy" id="1797195"/>
    <lineage>
        <taxon>Bacteria</taxon>
        <taxon>Bacillati</taxon>
        <taxon>Actinomycetota</taxon>
        <taxon>Candidatus Aquicultoria</taxon>
        <taxon>Candidatus Aquicultorales</taxon>
        <taxon>Candidatus Aquicultoraceae</taxon>
        <taxon>Candidatus Aquicultor</taxon>
    </lineage>
</organism>
<evidence type="ECO:0000313" key="4">
    <source>
        <dbReference type="Proteomes" id="UP000178086"/>
    </source>
</evidence>
<dbReference type="AlphaFoldDB" id="A0A1F2UII3"/>
<proteinExistence type="predicted"/>
<dbReference type="Pfam" id="PF01558">
    <property type="entry name" value="POR"/>
    <property type="match status" value="1"/>
</dbReference>
<dbReference type="GO" id="GO:0016625">
    <property type="term" value="F:oxidoreductase activity, acting on the aldehyde or oxo group of donors, iron-sulfur protein as acceptor"/>
    <property type="evidence" value="ECO:0007669"/>
    <property type="project" value="InterPro"/>
</dbReference>
<name>A0A1F2UII3_9ACTN</name>